<reference evidence="8 9" key="1">
    <citation type="journal article" date="2012" name="Eukaryot. Cell">
        <title>Draft genome sequence of CBS 2479, the standard type strain of Trichosporon asahii.</title>
        <authorList>
            <person name="Yang R.Y."/>
            <person name="Li H.T."/>
            <person name="Zhu H."/>
            <person name="Zhou G.P."/>
            <person name="Wang M."/>
            <person name="Wang L."/>
        </authorList>
    </citation>
    <scope>NUCLEOTIDE SEQUENCE [LARGE SCALE GENOMIC DNA]</scope>
    <source>
        <strain evidence="9">ATCC 90039 / CBS 2479 / JCM 2466 / KCTC 7840 / NCYC 2677 / UAMH 7654</strain>
    </source>
</reference>
<proteinExistence type="predicted"/>
<dbReference type="InterPro" id="IPR041499">
    <property type="entry name" value="Tfc1/Sfc1_N"/>
</dbReference>
<keyword evidence="2" id="KW-0238">DNA-binding</keyword>
<evidence type="ECO:0000256" key="3">
    <source>
        <dbReference type="ARBA" id="ARBA00023163"/>
    </source>
</evidence>
<name>J5TDN5_TRIAS</name>
<dbReference type="GO" id="GO:0001003">
    <property type="term" value="F:RNA polymerase III type 2 promoter sequence-specific DNA binding"/>
    <property type="evidence" value="ECO:0007669"/>
    <property type="project" value="TreeGrafter"/>
</dbReference>
<organism evidence="8 9">
    <name type="scientific">Trichosporon asahii var. asahii (strain ATCC 90039 / CBS 2479 / JCM 2466 / KCTC 7840 / NBRC 103889/ NCYC 2677 / UAMH 7654)</name>
    <name type="common">Yeast</name>
    <dbReference type="NCBI Taxonomy" id="1186058"/>
    <lineage>
        <taxon>Eukaryota</taxon>
        <taxon>Fungi</taxon>
        <taxon>Dikarya</taxon>
        <taxon>Basidiomycota</taxon>
        <taxon>Agaricomycotina</taxon>
        <taxon>Tremellomycetes</taxon>
        <taxon>Trichosporonales</taxon>
        <taxon>Trichosporonaceae</taxon>
        <taxon>Trichosporon</taxon>
    </lineage>
</organism>
<dbReference type="VEuPathDB" id="FungiDB:A1Q1_00265"/>
<dbReference type="OrthoDB" id="5598268at2759"/>
<protein>
    <recommendedName>
        <fullName evidence="10">Transcription factor IIIC subunit 5 HTH domain-containing protein</fullName>
    </recommendedName>
</protein>
<sequence length="504" mass="58516">MSSPASDGSYRPDPEEPEAGPSDVARWRPLPRATYRSIECPGPVSNPQAILKVIKQEDVDECFNAPIHQPQQLEMKYRPEERSSVPVRGTRVQSQKVLVKVTKRRRKGQDRGVFTSEIVGSVPQTVRFRSMADYQYTPPDSGHIQQLTQSLLDLDYDAILDYQFPDIDEEYFVPSEGGDVPFVSKTELQPTPVSSMRQLPHVFNYKMPTATVEEKVWDDDLGDYKVRFVNKTRASGFSVPVIGHAHPVPTEPEEAVKARHPHINQRILKKLQQLMDERPVWLRYALLAQFNDSDRYEIESNKAYIPSVAFTYGAGPFWKTMVRYGYDPCRERDAHQYQRVFVYLDVKRGKNSVLNDLDDDDDERRMNGQFWWEREAEKRVLQGLREPLDITKSYIFDGQILHQNKPDYLMCDIHDPFIKRFIYDPTSLADDCNPVTGWYRPISFEVIKALLRIRYQYLRDKHRKIDDRGLCAEIEEAYEKGMNGEEDEDAAMATIHKLAMKRKV</sequence>
<dbReference type="Pfam" id="PF09734">
    <property type="entry name" value="Tau95"/>
    <property type="match status" value="1"/>
</dbReference>
<evidence type="ECO:0000256" key="1">
    <source>
        <dbReference type="ARBA" id="ARBA00004123"/>
    </source>
</evidence>
<keyword evidence="4" id="KW-0539">Nucleus</keyword>
<dbReference type="PANTHER" id="PTHR13230">
    <property type="entry name" value="GENERAL TRANSCRIPTION FACTOR IIIC, POLYPEPTIDE 5"/>
    <property type="match status" value="1"/>
</dbReference>
<dbReference type="Proteomes" id="UP000002748">
    <property type="component" value="Unassembled WGS sequence"/>
</dbReference>
<dbReference type="GeneID" id="25983779"/>
<feature type="domain" description="Transcription factor IIIC subunit Tfc1/Sfc1 triple barrel" evidence="7">
    <location>
        <begin position="37"/>
        <end position="136"/>
    </location>
</feature>
<dbReference type="Pfam" id="PF17682">
    <property type="entry name" value="Tau95_N"/>
    <property type="match status" value="1"/>
</dbReference>
<evidence type="ECO:0000259" key="6">
    <source>
        <dbReference type="Pfam" id="PF09734"/>
    </source>
</evidence>
<evidence type="ECO:0000256" key="5">
    <source>
        <dbReference type="SAM" id="MobiDB-lite"/>
    </source>
</evidence>
<feature type="domain" description="Transcription factor IIIC subunit 5 HTH" evidence="6">
    <location>
        <begin position="190"/>
        <end position="341"/>
    </location>
</feature>
<dbReference type="AlphaFoldDB" id="J5TDN5"/>
<dbReference type="HOGENOM" id="CLU_016809_1_1_1"/>
<evidence type="ECO:0000256" key="2">
    <source>
        <dbReference type="ARBA" id="ARBA00023125"/>
    </source>
</evidence>
<evidence type="ECO:0000256" key="4">
    <source>
        <dbReference type="ARBA" id="ARBA00023242"/>
    </source>
</evidence>
<dbReference type="InterPro" id="IPR040454">
    <property type="entry name" value="TF_IIIC_Tfc1/Sfc1"/>
</dbReference>
<dbReference type="GO" id="GO:0000127">
    <property type="term" value="C:transcription factor TFIIIC complex"/>
    <property type="evidence" value="ECO:0007669"/>
    <property type="project" value="InterPro"/>
</dbReference>
<dbReference type="GO" id="GO:0001002">
    <property type="term" value="F:RNA polymerase III type 1 promoter sequence-specific DNA binding"/>
    <property type="evidence" value="ECO:0007669"/>
    <property type="project" value="TreeGrafter"/>
</dbReference>
<evidence type="ECO:0000259" key="7">
    <source>
        <dbReference type="Pfam" id="PF17682"/>
    </source>
</evidence>
<gene>
    <name evidence="8" type="ORF">A1Q1_00265</name>
</gene>
<dbReference type="GO" id="GO:0006384">
    <property type="term" value="P:transcription initiation at RNA polymerase III promoter"/>
    <property type="evidence" value="ECO:0007669"/>
    <property type="project" value="InterPro"/>
</dbReference>
<dbReference type="PANTHER" id="PTHR13230:SF5">
    <property type="entry name" value="GENERAL TRANSCRIPTION FACTOR 3C POLYPEPTIDE 5"/>
    <property type="match status" value="1"/>
</dbReference>
<accession>J5TDN5</accession>
<evidence type="ECO:0000313" key="9">
    <source>
        <dbReference type="Proteomes" id="UP000002748"/>
    </source>
</evidence>
<dbReference type="InterPro" id="IPR019136">
    <property type="entry name" value="TF_IIIC_su-5_HTH"/>
</dbReference>
<comment type="subcellular location">
    <subcellularLocation>
        <location evidence="1">Nucleus</location>
    </subcellularLocation>
</comment>
<comment type="caution">
    <text evidence="8">The sequence shown here is derived from an EMBL/GenBank/DDBJ whole genome shotgun (WGS) entry which is preliminary data.</text>
</comment>
<evidence type="ECO:0008006" key="10">
    <source>
        <dbReference type="Google" id="ProtNLM"/>
    </source>
</evidence>
<dbReference type="GO" id="GO:0005634">
    <property type="term" value="C:nucleus"/>
    <property type="evidence" value="ECO:0007669"/>
    <property type="project" value="UniProtKB-SubCell"/>
</dbReference>
<dbReference type="Gene3D" id="3.30.200.160">
    <property type="entry name" value="TFIIIC, subcomplex tauA, subunit Sfc1, barrel domain"/>
    <property type="match status" value="1"/>
</dbReference>
<keyword evidence="3" id="KW-0804">Transcription</keyword>
<evidence type="ECO:0000313" key="8">
    <source>
        <dbReference type="EMBL" id="EJT50421.1"/>
    </source>
</evidence>
<feature type="region of interest" description="Disordered" evidence="5">
    <location>
        <begin position="1"/>
        <end position="28"/>
    </location>
</feature>
<dbReference type="KEGG" id="tasa:A1Q1_00265"/>
<dbReference type="InterPro" id="IPR042536">
    <property type="entry name" value="TFIIIC_tauA_Sfc1"/>
</dbReference>
<dbReference type="EMBL" id="ALBS01000107">
    <property type="protein sequence ID" value="EJT50421.1"/>
    <property type="molecule type" value="Genomic_DNA"/>
</dbReference>
<dbReference type="RefSeq" id="XP_014182068.1">
    <property type="nucleotide sequence ID" value="XM_014326593.1"/>
</dbReference>